<gene>
    <name evidence="4" type="ORF">PtA15_8A752</name>
</gene>
<accession>A0ABY7CVN2</accession>
<keyword evidence="2" id="KW-0436">Ligase</keyword>
<dbReference type="Proteomes" id="UP001164743">
    <property type="component" value="Chromosome 8A"/>
</dbReference>
<dbReference type="GeneID" id="77813109"/>
<dbReference type="InterPro" id="IPR020845">
    <property type="entry name" value="AMP-binding_CS"/>
</dbReference>
<evidence type="ECO:0000256" key="2">
    <source>
        <dbReference type="ARBA" id="ARBA00022598"/>
    </source>
</evidence>
<dbReference type="PROSITE" id="PS00455">
    <property type="entry name" value="AMP_BINDING"/>
    <property type="match status" value="1"/>
</dbReference>
<dbReference type="Gene3D" id="3.40.50.12780">
    <property type="entry name" value="N-terminal domain of ligase-like"/>
    <property type="match status" value="1"/>
</dbReference>
<evidence type="ECO:0000259" key="3">
    <source>
        <dbReference type="Pfam" id="PF00501"/>
    </source>
</evidence>
<dbReference type="Pfam" id="PF00501">
    <property type="entry name" value="AMP-binding"/>
    <property type="match status" value="1"/>
</dbReference>
<sequence length="619" mass="67888">MEATGNQIIYQSPWGSILPQPAKPLNIWDFIRSTISEEALKSHESRCIEVESGEAWTLSQILNHAETLAKYLVDSFGGRRSTWNTEGANVDYDVITIGVLAPNIPAFPIVSYSCMAAGLPVAPLPVGSSSSEIAYLVRLAQCEIVFVHPSQLSIIKKSGYPPERIILTDSVEGWDGQTLPDLMVIAEKLPAFATDRKHPMPKHEVALVVFSSGSSGNPKGIELSLTSFLTGQPRISNNTCFSLIYHSCNDNTSKHMCTAYISGAHFWSKSWCKKENRPPISPPHHIYGVIIPLLDGVTQCTLRSWNVQTVFRAIAKYNITTMGLVPTMALQIISAADRLENVDLSSLTSVFVGSSAINPSQKQRLFDLLKSRGALAAEHDGSSIIDGYGMSETTSGITTWSKDGTPATRARLGTVGFLMPGSQARIISESSNNPMGEDMPKHMAGELCLRGPTIMKGYLADPEASRATFTSDGWLRTGDKMRIDTEGQLIYFDRLKDTFKNRGKQVSPSEISSLIYKHHSDLIAELSVIGVPAQGDSQVIGEEAWAFVALKVNSLSRQDKGRLAESIKNITREQLSIHKWVVRVEFLDELPKGSTHKILARALRDLAMMLATNKNQSKL</sequence>
<dbReference type="InterPro" id="IPR042099">
    <property type="entry name" value="ANL_N_sf"/>
</dbReference>
<evidence type="ECO:0000313" key="4">
    <source>
        <dbReference type="EMBL" id="WAQ87845.1"/>
    </source>
</evidence>
<dbReference type="InterPro" id="IPR045851">
    <property type="entry name" value="AMP-bd_C_sf"/>
</dbReference>
<protein>
    <recommendedName>
        <fullName evidence="3">AMP-dependent synthetase/ligase domain-containing protein</fullName>
    </recommendedName>
</protein>
<dbReference type="InterPro" id="IPR000873">
    <property type="entry name" value="AMP-dep_synth/lig_dom"/>
</dbReference>
<dbReference type="PANTHER" id="PTHR24096">
    <property type="entry name" value="LONG-CHAIN-FATTY-ACID--COA LIGASE"/>
    <property type="match status" value="1"/>
</dbReference>
<dbReference type="Gene3D" id="3.30.300.30">
    <property type="match status" value="1"/>
</dbReference>
<dbReference type="SUPFAM" id="SSF56801">
    <property type="entry name" value="Acetyl-CoA synthetase-like"/>
    <property type="match status" value="1"/>
</dbReference>
<dbReference type="EMBL" id="CP110428">
    <property type="protein sequence ID" value="WAQ87845.1"/>
    <property type="molecule type" value="Genomic_DNA"/>
</dbReference>
<evidence type="ECO:0000313" key="5">
    <source>
        <dbReference type="Proteomes" id="UP001164743"/>
    </source>
</evidence>
<dbReference type="RefSeq" id="XP_053023400.1">
    <property type="nucleotide sequence ID" value="XM_053172214.1"/>
</dbReference>
<feature type="domain" description="AMP-dependent synthetase/ligase" evidence="3">
    <location>
        <begin position="51"/>
        <end position="459"/>
    </location>
</feature>
<name>A0ABY7CVN2_9BASI</name>
<dbReference type="PANTHER" id="PTHR24096:SF149">
    <property type="entry name" value="AMP-BINDING DOMAIN-CONTAINING PROTEIN-RELATED"/>
    <property type="match status" value="1"/>
</dbReference>
<comment type="similarity">
    <text evidence="1">Belongs to the ATP-dependent AMP-binding enzyme family.</text>
</comment>
<keyword evidence="5" id="KW-1185">Reference proteome</keyword>
<reference evidence="4" key="1">
    <citation type="submission" date="2022-10" db="EMBL/GenBank/DDBJ databases">
        <title>Puccinia triticina Genome sequencing and assembly.</title>
        <authorList>
            <person name="Li C."/>
        </authorList>
    </citation>
    <scope>NUCLEOTIDE SEQUENCE</scope>
    <source>
        <strain evidence="4">Pt15</strain>
    </source>
</reference>
<proteinExistence type="inferred from homology"/>
<organism evidence="4 5">
    <name type="scientific">Puccinia triticina</name>
    <dbReference type="NCBI Taxonomy" id="208348"/>
    <lineage>
        <taxon>Eukaryota</taxon>
        <taxon>Fungi</taxon>
        <taxon>Dikarya</taxon>
        <taxon>Basidiomycota</taxon>
        <taxon>Pucciniomycotina</taxon>
        <taxon>Pucciniomycetes</taxon>
        <taxon>Pucciniales</taxon>
        <taxon>Pucciniaceae</taxon>
        <taxon>Puccinia</taxon>
    </lineage>
</organism>
<evidence type="ECO:0000256" key="1">
    <source>
        <dbReference type="ARBA" id="ARBA00006432"/>
    </source>
</evidence>